<protein>
    <submittedName>
        <fullName evidence="2">Uncharacterized protein</fullName>
    </submittedName>
</protein>
<dbReference type="AlphaFoldDB" id="A0A8J3R2T7"/>
<evidence type="ECO:0000256" key="1">
    <source>
        <dbReference type="SAM" id="MobiDB-lite"/>
    </source>
</evidence>
<feature type="compositionally biased region" description="Basic and acidic residues" evidence="1">
    <location>
        <begin position="11"/>
        <end position="21"/>
    </location>
</feature>
<evidence type="ECO:0000313" key="2">
    <source>
        <dbReference type="EMBL" id="GIH21226.1"/>
    </source>
</evidence>
<gene>
    <name evidence="2" type="ORF">Raf01_93980</name>
</gene>
<comment type="caution">
    <text evidence="2">The sequence shown here is derived from an EMBL/GenBank/DDBJ whole genome shotgun (WGS) entry which is preliminary data.</text>
</comment>
<organism evidence="2 3">
    <name type="scientific">Rugosimonospora africana</name>
    <dbReference type="NCBI Taxonomy" id="556532"/>
    <lineage>
        <taxon>Bacteria</taxon>
        <taxon>Bacillati</taxon>
        <taxon>Actinomycetota</taxon>
        <taxon>Actinomycetes</taxon>
        <taxon>Micromonosporales</taxon>
        <taxon>Micromonosporaceae</taxon>
        <taxon>Rugosimonospora</taxon>
    </lineage>
</organism>
<feature type="region of interest" description="Disordered" evidence="1">
    <location>
        <begin position="1"/>
        <end position="28"/>
    </location>
</feature>
<dbReference type="EMBL" id="BONZ01000120">
    <property type="protein sequence ID" value="GIH21226.1"/>
    <property type="molecule type" value="Genomic_DNA"/>
</dbReference>
<name>A0A8J3R2T7_9ACTN</name>
<evidence type="ECO:0000313" key="3">
    <source>
        <dbReference type="Proteomes" id="UP000642748"/>
    </source>
</evidence>
<accession>A0A8J3R2T7</accession>
<sequence>MPDQCGLDQRLLGREVPEHGGDANAGQSRDLLGGAGLAVRAEDVVSRGEYALAVLLSVSAHADTVTEAQTPVL</sequence>
<reference evidence="2" key="1">
    <citation type="submission" date="2021-01" db="EMBL/GenBank/DDBJ databases">
        <title>Whole genome shotgun sequence of Rugosimonospora africana NBRC 104875.</title>
        <authorList>
            <person name="Komaki H."/>
            <person name="Tamura T."/>
        </authorList>
    </citation>
    <scope>NUCLEOTIDE SEQUENCE</scope>
    <source>
        <strain evidence="2">NBRC 104875</strain>
    </source>
</reference>
<dbReference type="Proteomes" id="UP000642748">
    <property type="component" value="Unassembled WGS sequence"/>
</dbReference>
<keyword evidence="3" id="KW-1185">Reference proteome</keyword>
<proteinExistence type="predicted"/>